<dbReference type="SUPFAM" id="SSF53271">
    <property type="entry name" value="PRTase-like"/>
    <property type="match status" value="1"/>
</dbReference>
<keyword evidence="4" id="KW-1185">Reference proteome</keyword>
<name>A0A3D8R974_9EURO</name>
<comment type="caution">
    <text evidence="3">The sequence shown here is derived from an EMBL/GenBank/DDBJ whole genome shotgun (WGS) entry which is preliminary data.</text>
</comment>
<accession>A0A3D8R974</accession>
<sequence>MQSYRELEMFVIVGVLRTSIPDPHRPGTGIPSSKLLENHTHGTHASTYRPERTMTSDPNPNPNPQDASYTNRVTILPQGNYLLSLMTTIRDKSTSSKAFAAAFDRVSDLLIAAGTPRPPPNRTRHSRNTNRLDVRRKTPGQARLRREHPPRRRELRGCAAEGLWRQPKHGQTAHPTQRGNQPPGASVLEGPREHRVAEYAPPSPPPKSAPLTKRTAVLILEPMLATGGSASTAINVLKEKGVREEDIIFVNLVASRHGLETVMEAFPGLRLVTAAVDGDLTGSNHIAPGLGDFGDRFYGT</sequence>
<dbReference type="EMBL" id="PVWQ01000010">
    <property type="protein sequence ID" value="RDW70575.1"/>
    <property type="molecule type" value="Genomic_DNA"/>
</dbReference>
<dbReference type="CDD" id="cd06223">
    <property type="entry name" value="PRTases_typeI"/>
    <property type="match status" value="1"/>
</dbReference>
<feature type="region of interest" description="Disordered" evidence="1">
    <location>
        <begin position="112"/>
        <end position="188"/>
    </location>
</feature>
<feature type="domain" description="Phosphoribosyltransferase" evidence="2">
    <location>
        <begin position="213"/>
        <end position="300"/>
    </location>
</feature>
<organism evidence="3 4">
    <name type="scientific">Aspergillus mulundensis</name>
    <dbReference type="NCBI Taxonomy" id="1810919"/>
    <lineage>
        <taxon>Eukaryota</taxon>
        <taxon>Fungi</taxon>
        <taxon>Dikarya</taxon>
        <taxon>Ascomycota</taxon>
        <taxon>Pezizomycotina</taxon>
        <taxon>Eurotiomycetes</taxon>
        <taxon>Eurotiomycetidae</taxon>
        <taxon>Eurotiales</taxon>
        <taxon>Aspergillaceae</taxon>
        <taxon>Aspergillus</taxon>
        <taxon>Aspergillus subgen. Nidulantes</taxon>
    </lineage>
</organism>
<dbReference type="RefSeq" id="XP_026601106.1">
    <property type="nucleotide sequence ID" value="XM_026750102.1"/>
</dbReference>
<feature type="compositionally biased region" description="Polar residues" evidence="1">
    <location>
        <begin position="55"/>
        <end position="68"/>
    </location>
</feature>
<dbReference type="AlphaFoldDB" id="A0A3D8R974"/>
<gene>
    <name evidence="3" type="ORF">DSM5745_08086</name>
</gene>
<feature type="compositionally biased region" description="Basic residues" evidence="1">
    <location>
        <begin position="143"/>
        <end position="154"/>
    </location>
</feature>
<dbReference type="Pfam" id="PF14681">
    <property type="entry name" value="UPRTase"/>
    <property type="match status" value="1"/>
</dbReference>
<dbReference type="OrthoDB" id="106623at2759"/>
<dbReference type="InterPro" id="IPR000836">
    <property type="entry name" value="PRTase_dom"/>
</dbReference>
<dbReference type="Gene3D" id="3.40.50.2020">
    <property type="match status" value="2"/>
</dbReference>
<feature type="region of interest" description="Disordered" evidence="1">
    <location>
        <begin position="21"/>
        <end position="68"/>
    </location>
</feature>
<evidence type="ECO:0000256" key="1">
    <source>
        <dbReference type="SAM" id="MobiDB-lite"/>
    </source>
</evidence>
<dbReference type="GeneID" id="38118456"/>
<reference evidence="3 4" key="1">
    <citation type="journal article" date="2018" name="IMA Fungus">
        <title>IMA Genome-F 9: Draft genome sequence of Annulohypoxylon stygium, Aspergillus mulundensis, Berkeleyomyces basicola (syn. Thielaviopsis basicola), Ceratocystis smalleyi, two Cercospora beticola strains, Coleophoma cylindrospora, Fusarium fracticaudum, Phialophora cf. hyalina, and Morchella septimelata.</title>
        <authorList>
            <person name="Wingfield B.D."/>
            <person name="Bills G.F."/>
            <person name="Dong Y."/>
            <person name="Huang W."/>
            <person name="Nel W.J."/>
            <person name="Swalarsk-Parry B.S."/>
            <person name="Vaghefi N."/>
            <person name="Wilken P.M."/>
            <person name="An Z."/>
            <person name="de Beer Z.W."/>
            <person name="De Vos L."/>
            <person name="Chen L."/>
            <person name="Duong T.A."/>
            <person name="Gao Y."/>
            <person name="Hammerbacher A."/>
            <person name="Kikkert J.R."/>
            <person name="Li Y."/>
            <person name="Li H."/>
            <person name="Li K."/>
            <person name="Li Q."/>
            <person name="Liu X."/>
            <person name="Ma X."/>
            <person name="Naidoo K."/>
            <person name="Pethybridge S.J."/>
            <person name="Sun J."/>
            <person name="Steenkamp E.T."/>
            <person name="van der Nest M.A."/>
            <person name="van Wyk S."/>
            <person name="Wingfield M.J."/>
            <person name="Xiong C."/>
            <person name="Yue Q."/>
            <person name="Zhang X."/>
        </authorList>
    </citation>
    <scope>NUCLEOTIDE SEQUENCE [LARGE SCALE GENOMIC DNA]</scope>
    <source>
        <strain evidence="3 4">DSM 5745</strain>
    </source>
</reference>
<evidence type="ECO:0000313" key="3">
    <source>
        <dbReference type="EMBL" id="RDW70575.1"/>
    </source>
</evidence>
<dbReference type="InterPro" id="IPR029057">
    <property type="entry name" value="PRTase-like"/>
</dbReference>
<dbReference type="Proteomes" id="UP000256690">
    <property type="component" value="Unassembled WGS sequence"/>
</dbReference>
<protein>
    <recommendedName>
        <fullName evidence="2">Phosphoribosyltransferase domain-containing protein</fullName>
    </recommendedName>
</protein>
<evidence type="ECO:0000313" key="4">
    <source>
        <dbReference type="Proteomes" id="UP000256690"/>
    </source>
</evidence>
<proteinExistence type="predicted"/>
<evidence type="ECO:0000259" key="2">
    <source>
        <dbReference type="Pfam" id="PF14681"/>
    </source>
</evidence>
<dbReference type="STRING" id="1810919.A0A3D8R974"/>